<evidence type="ECO:0000256" key="2">
    <source>
        <dbReference type="ARBA" id="ARBA00022448"/>
    </source>
</evidence>
<dbReference type="AlphaFoldDB" id="A0AAN8Q9K9"/>
<dbReference type="PRINTS" id="PR00219">
    <property type="entry name" value="SYNAPTOBREVN"/>
</dbReference>
<evidence type="ECO:0000256" key="10">
    <source>
        <dbReference type="SAM" id="Phobius"/>
    </source>
</evidence>
<evidence type="ECO:0000256" key="7">
    <source>
        <dbReference type="ARBA" id="ARBA00046280"/>
    </source>
</evidence>
<keyword evidence="6 10" id="KW-0472">Membrane</keyword>
<keyword evidence="3 10" id="KW-0812">Transmembrane</keyword>
<evidence type="ECO:0000256" key="3">
    <source>
        <dbReference type="ARBA" id="ARBA00022692"/>
    </source>
</evidence>
<dbReference type="GO" id="GO:0090161">
    <property type="term" value="P:Golgi ribbon formation"/>
    <property type="evidence" value="ECO:0007669"/>
    <property type="project" value="InterPro"/>
</dbReference>
<evidence type="ECO:0000256" key="6">
    <source>
        <dbReference type="ARBA" id="ARBA00023136"/>
    </source>
</evidence>
<dbReference type="Gene3D" id="1.20.5.110">
    <property type="match status" value="1"/>
</dbReference>
<evidence type="ECO:0000313" key="12">
    <source>
        <dbReference type="EMBL" id="KAK6194410.1"/>
    </source>
</evidence>
<dbReference type="GO" id="GO:0016020">
    <property type="term" value="C:membrane"/>
    <property type="evidence" value="ECO:0007669"/>
    <property type="project" value="InterPro"/>
</dbReference>
<evidence type="ECO:0000256" key="1">
    <source>
        <dbReference type="ARBA" id="ARBA00008025"/>
    </source>
</evidence>
<comment type="similarity">
    <text evidence="1">Belongs to the synaptobrevin family.</text>
</comment>
<keyword evidence="5 10" id="KW-1133">Transmembrane helix</keyword>
<dbReference type="PROSITE" id="PS00417">
    <property type="entry name" value="SYNAPTOBREVIN"/>
    <property type="match status" value="1"/>
</dbReference>
<protein>
    <recommendedName>
        <fullName evidence="11">V-SNARE coiled-coil homology domain-containing protein</fullName>
    </recommendedName>
</protein>
<evidence type="ECO:0000313" key="13">
    <source>
        <dbReference type="Proteomes" id="UP001347796"/>
    </source>
</evidence>
<keyword evidence="4" id="KW-0653">Protein transport</keyword>
<dbReference type="GO" id="GO:0015031">
    <property type="term" value="P:protein transport"/>
    <property type="evidence" value="ECO:0007669"/>
    <property type="project" value="UniProtKB-KW"/>
</dbReference>
<evidence type="ECO:0000256" key="8">
    <source>
        <dbReference type="PROSITE-ProRule" id="PRU00290"/>
    </source>
</evidence>
<feature type="region of interest" description="Disordered" evidence="9">
    <location>
        <begin position="1"/>
        <end position="23"/>
    </location>
</feature>
<dbReference type="PANTHER" id="PTHR46897">
    <property type="entry name" value="VESICLE-ASSOCIATED MEMBRANE PROTEIN 4"/>
    <property type="match status" value="1"/>
</dbReference>
<dbReference type="InterPro" id="IPR042855">
    <property type="entry name" value="V_SNARE_CC"/>
</dbReference>
<dbReference type="Pfam" id="PF00957">
    <property type="entry name" value="Synaptobrevin"/>
    <property type="match status" value="1"/>
</dbReference>
<evidence type="ECO:0000256" key="5">
    <source>
        <dbReference type="ARBA" id="ARBA00022989"/>
    </source>
</evidence>
<dbReference type="PANTHER" id="PTHR46897:SF1">
    <property type="entry name" value="VESICLE-ASSOCIATED MEMBRANE PROTEIN 4"/>
    <property type="match status" value="1"/>
</dbReference>
<gene>
    <name evidence="12" type="ORF">SNE40_000047</name>
</gene>
<dbReference type="GO" id="GO:0005737">
    <property type="term" value="C:cytoplasm"/>
    <property type="evidence" value="ECO:0007669"/>
    <property type="project" value="UniProtKB-ARBA"/>
</dbReference>
<organism evidence="12 13">
    <name type="scientific">Patella caerulea</name>
    <name type="common">Rayed Mediterranean limpet</name>
    <dbReference type="NCBI Taxonomy" id="87958"/>
    <lineage>
        <taxon>Eukaryota</taxon>
        <taxon>Metazoa</taxon>
        <taxon>Spiralia</taxon>
        <taxon>Lophotrochozoa</taxon>
        <taxon>Mollusca</taxon>
        <taxon>Gastropoda</taxon>
        <taxon>Patellogastropoda</taxon>
        <taxon>Patelloidea</taxon>
        <taxon>Patellidae</taxon>
        <taxon>Patella</taxon>
    </lineage>
</organism>
<keyword evidence="8" id="KW-0175">Coiled coil</keyword>
<dbReference type="Proteomes" id="UP001347796">
    <property type="component" value="Unassembled WGS sequence"/>
</dbReference>
<dbReference type="SUPFAM" id="SSF58038">
    <property type="entry name" value="SNARE fusion complex"/>
    <property type="match status" value="1"/>
</dbReference>
<feature type="transmembrane region" description="Helical" evidence="10">
    <location>
        <begin position="118"/>
        <end position="139"/>
    </location>
</feature>
<dbReference type="FunFam" id="1.20.5.110:FF:000004">
    <property type="entry name" value="Vesicle-associated membrane protein 7"/>
    <property type="match status" value="1"/>
</dbReference>
<proteinExistence type="inferred from homology"/>
<keyword evidence="2" id="KW-0813">Transport</keyword>
<comment type="caution">
    <text evidence="12">The sequence shown here is derived from an EMBL/GenBank/DDBJ whole genome shotgun (WGS) entry which is preliminary data.</text>
</comment>
<reference evidence="12 13" key="1">
    <citation type="submission" date="2024-01" db="EMBL/GenBank/DDBJ databases">
        <title>The genome of the rayed Mediterranean limpet Patella caerulea (Linnaeus, 1758).</title>
        <authorList>
            <person name="Anh-Thu Weber A."/>
            <person name="Halstead-Nussloch G."/>
        </authorList>
    </citation>
    <scope>NUCLEOTIDE SEQUENCE [LARGE SCALE GENOMIC DNA]</scope>
    <source>
        <strain evidence="12">AATW-2023a</strain>
        <tissue evidence="12">Whole specimen</tissue>
    </source>
</reference>
<evidence type="ECO:0000256" key="4">
    <source>
        <dbReference type="ARBA" id="ARBA00022927"/>
    </source>
</evidence>
<feature type="domain" description="V-SNARE coiled-coil homology" evidence="11">
    <location>
        <begin position="52"/>
        <end position="112"/>
    </location>
</feature>
<dbReference type="PROSITE" id="PS50892">
    <property type="entry name" value="V_SNARE"/>
    <property type="match status" value="1"/>
</dbReference>
<accession>A0AAN8Q9K9</accession>
<name>A0AAN8Q9K9_PATCE</name>
<dbReference type="EMBL" id="JAZGQO010000001">
    <property type="protein sequence ID" value="KAK6194410.1"/>
    <property type="molecule type" value="Genomic_DNA"/>
</dbReference>
<dbReference type="InterPro" id="IPR042887">
    <property type="entry name" value="VAMP4"/>
</dbReference>
<evidence type="ECO:0000259" key="11">
    <source>
        <dbReference type="PROSITE" id="PS50892"/>
    </source>
</evidence>
<dbReference type="InterPro" id="IPR001388">
    <property type="entry name" value="Synaptobrevin-like"/>
</dbReference>
<keyword evidence="13" id="KW-1185">Reference proteome</keyword>
<dbReference type="GO" id="GO:0012505">
    <property type="term" value="C:endomembrane system"/>
    <property type="evidence" value="ECO:0007669"/>
    <property type="project" value="UniProtKB-SubCell"/>
</dbReference>
<comment type="subcellular location">
    <subcellularLocation>
        <location evidence="7">Endomembrane system</location>
        <topology evidence="7">Single-pass type IV membrane protein</topology>
    </subcellularLocation>
</comment>
<sequence>MPPKFVRVPGREDISSSRDVERQNLLDGDSDEEDFFYKGPNVRTDSLRNDPILGRLKGQVNDVVDVMKSNVSKVIDRGERLEDLQDKSDDLANNSDMFRTRAKGLHKSMWWKNCRMKLILAAIIIILLAIIIIPIILHYQQQ</sequence>
<feature type="compositionally biased region" description="Basic and acidic residues" evidence="9">
    <location>
        <begin position="9"/>
        <end position="23"/>
    </location>
</feature>
<evidence type="ECO:0000256" key="9">
    <source>
        <dbReference type="SAM" id="MobiDB-lite"/>
    </source>
</evidence>
<dbReference type="GO" id="GO:0016192">
    <property type="term" value="P:vesicle-mediated transport"/>
    <property type="evidence" value="ECO:0007669"/>
    <property type="project" value="InterPro"/>
</dbReference>